<proteinExistence type="predicted"/>
<reference evidence="1" key="1">
    <citation type="submission" date="2022-03" db="EMBL/GenBank/DDBJ databases">
        <title>Gramella crocea sp. nov., isolated from activated sludge of a seafood processing plant.</title>
        <authorList>
            <person name="Zhang X."/>
        </authorList>
    </citation>
    <scope>NUCLEOTIDE SEQUENCE</scope>
    <source>
        <strain evidence="1">YJ019</strain>
    </source>
</reference>
<dbReference type="Proteomes" id="UP001139226">
    <property type="component" value="Unassembled WGS sequence"/>
</dbReference>
<dbReference type="AlphaFoldDB" id="A0A9X1V0R4"/>
<sequence length="72" mass="8041">MQYYYSSKKPNALGIVKVHAENCKDLPDVLGRIYLGIFPNGNLALASVREKFQLTNAKICSCCVDQNVFSEN</sequence>
<organism evidence="1 2">
    <name type="scientific">Christiangramia lutea</name>
    <dbReference type="NCBI Taxonomy" id="1607951"/>
    <lineage>
        <taxon>Bacteria</taxon>
        <taxon>Pseudomonadati</taxon>
        <taxon>Bacteroidota</taxon>
        <taxon>Flavobacteriia</taxon>
        <taxon>Flavobacteriales</taxon>
        <taxon>Flavobacteriaceae</taxon>
        <taxon>Christiangramia</taxon>
    </lineage>
</organism>
<evidence type="ECO:0000313" key="1">
    <source>
        <dbReference type="EMBL" id="MCH4821866.1"/>
    </source>
</evidence>
<accession>A0A9X1V0R4</accession>
<comment type="caution">
    <text evidence="1">The sequence shown here is derived from an EMBL/GenBank/DDBJ whole genome shotgun (WGS) entry which is preliminary data.</text>
</comment>
<dbReference type="EMBL" id="JAKVTV010000001">
    <property type="protein sequence ID" value="MCH4821866.1"/>
    <property type="molecule type" value="Genomic_DNA"/>
</dbReference>
<protein>
    <submittedName>
        <fullName evidence="1">Uncharacterized protein</fullName>
    </submittedName>
</protein>
<dbReference type="RefSeq" id="WP_240711993.1">
    <property type="nucleotide sequence ID" value="NZ_JAKVTV010000001.1"/>
</dbReference>
<gene>
    <name evidence="1" type="ORF">ML462_01660</name>
</gene>
<keyword evidence="2" id="KW-1185">Reference proteome</keyword>
<name>A0A9X1V0R4_9FLAO</name>
<evidence type="ECO:0000313" key="2">
    <source>
        <dbReference type="Proteomes" id="UP001139226"/>
    </source>
</evidence>